<comment type="domain">
    <text evidence="8">The N-terminal domain determines nucleotide recognition and specific binding, while the C-terminal domain determines the specific binding to the target protein.</text>
</comment>
<feature type="binding site" evidence="8">
    <location>
        <position position="65"/>
    </location>
    <ligand>
        <name>GTP</name>
        <dbReference type="ChEBI" id="CHEBI:37565"/>
    </ligand>
</feature>
<keyword evidence="6 8" id="KW-0342">GTP-binding</keyword>
<feature type="binding site" evidence="8">
    <location>
        <position position="94"/>
    </location>
    <ligand>
        <name>GTP</name>
        <dbReference type="ChEBI" id="CHEBI:37565"/>
    </ligand>
</feature>
<evidence type="ECO:0000256" key="7">
    <source>
        <dbReference type="ARBA" id="ARBA00023150"/>
    </source>
</evidence>
<keyword evidence="5 8" id="KW-0460">Magnesium</keyword>
<comment type="cofactor">
    <cofactor evidence="8">
        <name>Mg(2+)</name>
        <dbReference type="ChEBI" id="CHEBI:18420"/>
    </cofactor>
</comment>
<keyword evidence="7 8" id="KW-0501">Molybdenum cofactor biosynthesis</keyword>
<dbReference type="CDD" id="cd02503">
    <property type="entry name" value="MobA"/>
    <property type="match status" value="1"/>
</dbReference>
<evidence type="ECO:0000256" key="1">
    <source>
        <dbReference type="ARBA" id="ARBA00022490"/>
    </source>
</evidence>
<keyword evidence="4 8" id="KW-0547">Nucleotide-binding</keyword>
<comment type="similarity">
    <text evidence="8">Belongs to the MobA family.</text>
</comment>
<sequence length="187" mass="21279">MMECYILAGGQSRRFGEDKTLFPLKGKPCIQWVVEQAKKVCDRVFVVAKEPQKYSFLKGVELLKDVLQEQFALAGLYTVLSHTSQDKVIVLSADMPLIKGELISLIWERSKDKITLFKVKGKIFPLFGVYPKGVKSALEEYLKGGGLRVMEFVEKVGYELVEDVEPFSYAFINMNTKEDARIILKML</sequence>
<keyword evidence="3 8" id="KW-0479">Metal-binding</keyword>
<feature type="binding site" evidence="8">
    <location>
        <position position="19"/>
    </location>
    <ligand>
        <name>GTP</name>
        <dbReference type="ChEBI" id="CHEBI:37565"/>
    </ligand>
</feature>
<comment type="caution">
    <text evidence="10">The sequence shown here is derived from an EMBL/GenBank/DDBJ whole genome shotgun (WGS) entry which is preliminary data.</text>
</comment>
<evidence type="ECO:0000256" key="3">
    <source>
        <dbReference type="ARBA" id="ARBA00022723"/>
    </source>
</evidence>
<protein>
    <recommendedName>
        <fullName evidence="8">Probable molybdenum cofactor guanylyltransferase</fullName>
        <shortName evidence="8">MoCo guanylyltransferase</shortName>
        <ecNumber evidence="8">2.7.7.77</ecNumber>
    </recommendedName>
    <alternativeName>
        <fullName evidence="8">GTP:molybdopterin guanylyltransferase</fullName>
    </alternativeName>
    <alternativeName>
        <fullName evidence="8">Mo-MPT guanylyltransferase</fullName>
    </alternativeName>
    <alternativeName>
        <fullName evidence="8">Molybdopterin guanylyltransferase</fullName>
    </alternativeName>
    <alternativeName>
        <fullName evidence="8">Molybdopterin-guanine dinucleotide synthase</fullName>
        <shortName evidence="8">MGD synthase</shortName>
    </alternativeName>
</protein>
<dbReference type="GO" id="GO:0005525">
    <property type="term" value="F:GTP binding"/>
    <property type="evidence" value="ECO:0007669"/>
    <property type="project" value="UniProtKB-UniRule"/>
</dbReference>
<dbReference type="InterPro" id="IPR013482">
    <property type="entry name" value="Molybde_CF_guanTrfase"/>
</dbReference>
<dbReference type="EC" id="2.7.7.77" evidence="8"/>
<dbReference type="SUPFAM" id="SSF53448">
    <property type="entry name" value="Nucleotide-diphospho-sugar transferases"/>
    <property type="match status" value="1"/>
</dbReference>
<feature type="binding site" evidence="8">
    <location>
        <begin position="7"/>
        <end position="9"/>
    </location>
    <ligand>
        <name>GTP</name>
        <dbReference type="ChEBI" id="CHEBI:37565"/>
    </ligand>
</feature>
<dbReference type="PANTHER" id="PTHR19136">
    <property type="entry name" value="MOLYBDENUM COFACTOR GUANYLYLTRANSFERASE"/>
    <property type="match status" value="1"/>
</dbReference>
<organism evidence="10">
    <name type="scientific">Thermocrinis ruber</name>
    <dbReference type="NCBI Taxonomy" id="75906"/>
    <lineage>
        <taxon>Bacteria</taxon>
        <taxon>Pseudomonadati</taxon>
        <taxon>Aquificota</taxon>
        <taxon>Aquificia</taxon>
        <taxon>Aquificales</taxon>
        <taxon>Aquificaceae</taxon>
        <taxon>Thermocrinis</taxon>
    </lineage>
</organism>
<evidence type="ECO:0000256" key="5">
    <source>
        <dbReference type="ARBA" id="ARBA00022842"/>
    </source>
</evidence>
<comment type="caution">
    <text evidence="8">Lacks conserved residue(s) required for the propagation of feature annotation.</text>
</comment>
<dbReference type="AlphaFoldDB" id="A0A7C5T194"/>
<dbReference type="InterPro" id="IPR025877">
    <property type="entry name" value="MobA-like_NTP_Trfase"/>
</dbReference>
<dbReference type="HAMAP" id="MF_00316">
    <property type="entry name" value="MobA"/>
    <property type="match status" value="1"/>
</dbReference>
<gene>
    <name evidence="8 10" type="primary">mobA</name>
    <name evidence="10" type="ORF">ENN04_09190</name>
</gene>
<evidence type="ECO:0000259" key="9">
    <source>
        <dbReference type="Pfam" id="PF12804"/>
    </source>
</evidence>
<evidence type="ECO:0000256" key="2">
    <source>
        <dbReference type="ARBA" id="ARBA00022679"/>
    </source>
</evidence>
<comment type="subcellular location">
    <subcellularLocation>
        <location evidence="8">Cytoplasm</location>
    </subcellularLocation>
</comment>
<dbReference type="InterPro" id="IPR029044">
    <property type="entry name" value="Nucleotide-diphossugar_trans"/>
</dbReference>
<accession>A0A7C5T194</accession>
<feature type="domain" description="MobA-like NTP transferase" evidence="9">
    <location>
        <begin position="5"/>
        <end position="149"/>
    </location>
</feature>
<comment type="function">
    <text evidence="8">Transfers a GMP moiety from GTP to Mo-molybdopterin (Mo-MPT) cofactor (Moco or molybdenum cofactor) to form Mo-molybdopterin guanine dinucleotide (Mo-MGD) cofactor.</text>
</comment>
<comment type="catalytic activity">
    <reaction evidence="8">
        <text>Mo-molybdopterin + GTP + H(+) = Mo-molybdopterin guanine dinucleotide + diphosphate</text>
        <dbReference type="Rhea" id="RHEA:34243"/>
        <dbReference type="ChEBI" id="CHEBI:15378"/>
        <dbReference type="ChEBI" id="CHEBI:33019"/>
        <dbReference type="ChEBI" id="CHEBI:37565"/>
        <dbReference type="ChEBI" id="CHEBI:71302"/>
        <dbReference type="ChEBI" id="CHEBI:71310"/>
        <dbReference type="EC" id="2.7.7.77"/>
    </reaction>
</comment>
<evidence type="ECO:0000256" key="6">
    <source>
        <dbReference type="ARBA" id="ARBA00023134"/>
    </source>
</evidence>
<dbReference type="GO" id="GO:0046872">
    <property type="term" value="F:metal ion binding"/>
    <property type="evidence" value="ECO:0007669"/>
    <property type="project" value="UniProtKB-KW"/>
</dbReference>
<dbReference type="PANTHER" id="PTHR19136:SF81">
    <property type="entry name" value="MOLYBDENUM COFACTOR GUANYLYLTRANSFERASE"/>
    <property type="match status" value="1"/>
</dbReference>
<dbReference type="NCBIfam" id="NF001457">
    <property type="entry name" value="PRK00317.1-3"/>
    <property type="match status" value="1"/>
</dbReference>
<keyword evidence="10" id="KW-0548">Nucleotidyltransferase</keyword>
<keyword evidence="1 8" id="KW-0963">Cytoplasm</keyword>
<name>A0A7C5T194_9AQUI</name>
<keyword evidence="2 8" id="KW-0808">Transferase</keyword>
<proteinExistence type="inferred from homology"/>
<dbReference type="GO" id="GO:0006777">
    <property type="term" value="P:Mo-molybdopterin cofactor biosynthetic process"/>
    <property type="evidence" value="ECO:0007669"/>
    <property type="project" value="UniProtKB-KW"/>
</dbReference>
<dbReference type="Pfam" id="PF12804">
    <property type="entry name" value="NTP_transf_3"/>
    <property type="match status" value="1"/>
</dbReference>
<evidence type="ECO:0000256" key="8">
    <source>
        <dbReference type="HAMAP-Rule" id="MF_00316"/>
    </source>
</evidence>
<dbReference type="GO" id="GO:0061603">
    <property type="term" value="F:molybdenum cofactor guanylyltransferase activity"/>
    <property type="evidence" value="ECO:0007669"/>
    <property type="project" value="UniProtKB-EC"/>
</dbReference>
<dbReference type="Gene3D" id="3.90.550.10">
    <property type="entry name" value="Spore Coat Polysaccharide Biosynthesis Protein SpsA, Chain A"/>
    <property type="match status" value="1"/>
</dbReference>
<reference evidence="10" key="1">
    <citation type="journal article" date="2020" name="mSystems">
        <title>Genome- and Community-Level Interaction Insights into Carbon Utilization and Element Cycling Functions of Hydrothermarchaeota in Hydrothermal Sediment.</title>
        <authorList>
            <person name="Zhou Z."/>
            <person name="Liu Y."/>
            <person name="Xu W."/>
            <person name="Pan J."/>
            <person name="Luo Z.H."/>
            <person name="Li M."/>
        </authorList>
    </citation>
    <scope>NUCLEOTIDE SEQUENCE [LARGE SCALE GENOMIC DNA]</scope>
    <source>
        <strain evidence="10">SpSt-114</strain>
    </source>
</reference>
<evidence type="ECO:0000256" key="4">
    <source>
        <dbReference type="ARBA" id="ARBA00022741"/>
    </source>
</evidence>
<dbReference type="EMBL" id="DSAC01000114">
    <property type="protein sequence ID" value="HHO74782.1"/>
    <property type="molecule type" value="Genomic_DNA"/>
</dbReference>
<evidence type="ECO:0000313" key="10">
    <source>
        <dbReference type="EMBL" id="HHO74782.1"/>
    </source>
</evidence>
<dbReference type="GO" id="GO:0005737">
    <property type="term" value="C:cytoplasm"/>
    <property type="evidence" value="ECO:0007669"/>
    <property type="project" value="UniProtKB-SubCell"/>
</dbReference>
<feature type="binding site" evidence="8">
    <location>
        <position position="94"/>
    </location>
    <ligand>
        <name>Mg(2+)</name>
        <dbReference type="ChEBI" id="CHEBI:18420"/>
    </ligand>
</feature>